<dbReference type="PANTHER" id="PTHR11451:SF56">
    <property type="entry name" value="THREONINE--TRNA LIGASE 1"/>
    <property type="match status" value="1"/>
</dbReference>
<comment type="subunit">
    <text evidence="13">Homodimer.</text>
</comment>
<dbReference type="InterPro" id="IPR036621">
    <property type="entry name" value="Anticodon-bd_dom_sf"/>
</dbReference>
<dbReference type="InterPro" id="IPR006195">
    <property type="entry name" value="aa-tRNA-synth_II"/>
</dbReference>
<sequence length="590" mass="68271">MKNKEYLDNLRHSAAHLLAAAVMELWPETKRTIGPAIDDGFYFDFEFKEPVSAEDMPKIEKRMKKLVTQWNKFERREVSKDEALAEYKGNQYKEELINEFAAEGQTLSFYDSGSYTDLCRGGHVDNPAKELKHFKLLSVAGAYWRGDENKPMLTRIYGTAFATAQELEEFLQRRELARERDHKKLGKELGLFVFSETVGKGLPLWSPKGSTIRRVLERFIVDEEIRRGYLHVYTPDIASLDLYKKSGHYPYYKDSMYAPISIDDEEYMLRPMTCPHHFELYLSEQHSYRELPMRIAELAQLYRYEKSGELMGLQRVRTFCLADAHIICRREQAKEEINGVLDLIDFVCKTLGIEQGNGYSYRLSLGNREDESKYYKNDEAWEEAEGVLRTVLLERNAEFIEAEDEAAFYGPKIDVQMRNVNGKEDTAFTVQYDFVMPGRFNLTFTNEEGEDEQAIVVHRSSIGAIERVMAFLIELYGGAFPVWLSPEQVRIIPISDENVPYAEKLAAQMRSSDIRVSIDADSERMQSKVRKAQTEKIPYMLIVGKNEEAAETVSLRYRSGEEVRDVPFAKFLEQLNLKVSTRLIEPQLDV</sequence>
<feature type="binding site" evidence="13">
    <location>
        <position position="274"/>
    </location>
    <ligand>
        <name>Zn(2+)</name>
        <dbReference type="ChEBI" id="CHEBI:29105"/>
        <note>catalytic</note>
    </ligand>
</feature>
<gene>
    <name evidence="15" type="primary">thrS_1</name>
    <name evidence="13" type="synonym">thrS</name>
    <name evidence="15" type="ORF">TR69_WS6001000090</name>
</gene>
<dbReference type="Gene3D" id="3.30.54.20">
    <property type="match status" value="1"/>
</dbReference>
<feature type="binding site" evidence="13">
    <location>
        <position position="458"/>
    </location>
    <ligand>
        <name>Zn(2+)</name>
        <dbReference type="ChEBI" id="CHEBI:29105"/>
        <note>catalytic</note>
    </ligand>
</feature>
<dbReference type="CDD" id="cd00860">
    <property type="entry name" value="ThrRS_anticodon"/>
    <property type="match status" value="1"/>
</dbReference>
<dbReference type="SUPFAM" id="SSF55186">
    <property type="entry name" value="ThrRS/AlaRS common domain"/>
    <property type="match status" value="1"/>
</dbReference>
<dbReference type="Pfam" id="PF03129">
    <property type="entry name" value="HGTP_anticodon"/>
    <property type="match status" value="1"/>
</dbReference>
<evidence type="ECO:0000256" key="5">
    <source>
        <dbReference type="ARBA" id="ARBA00022723"/>
    </source>
</evidence>
<evidence type="ECO:0000313" key="16">
    <source>
        <dbReference type="Proteomes" id="UP000070457"/>
    </source>
</evidence>
<comment type="similarity">
    <text evidence="1 13">Belongs to the class-II aminoacyl-tRNA synthetase family.</text>
</comment>
<dbReference type="GO" id="GO:0004829">
    <property type="term" value="F:threonine-tRNA ligase activity"/>
    <property type="evidence" value="ECO:0007669"/>
    <property type="project" value="UniProtKB-UniRule"/>
</dbReference>
<dbReference type="InterPro" id="IPR045864">
    <property type="entry name" value="aa-tRNA-synth_II/BPL/LPL"/>
</dbReference>
<comment type="subcellular location">
    <subcellularLocation>
        <location evidence="13">Cytoplasm</location>
    </subcellularLocation>
</comment>
<feature type="binding site" evidence="13">
    <location>
        <position position="325"/>
    </location>
    <ligand>
        <name>Zn(2+)</name>
        <dbReference type="ChEBI" id="CHEBI:29105"/>
        <note>catalytic</note>
    </ligand>
</feature>
<dbReference type="NCBIfam" id="TIGR00418">
    <property type="entry name" value="thrS"/>
    <property type="match status" value="1"/>
</dbReference>
<dbReference type="InterPro" id="IPR047246">
    <property type="entry name" value="ThrRS_anticodon"/>
</dbReference>
<dbReference type="GO" id="GO:0000049">
    <property type="term" value="F:tRNA binding"/>
    <property type="evidence" value="ECO:0007669"/>
    <property type="project" value="UniProtKB-KW"/>
</dbReference>
<dbReference type="Gene3D" id="3.30.930.10">
    <property type="entry name" value="Bira Bifunctional Protein, Domain 2"/>
    <property type="match status" value="1"/>
</dbReference>
<dbReference type="Pfam" id="PF00587">
    <property type="entry name" value="tRNA-synt_2b"/>
    <property type="match status" value="1"/>
</dbReference>
<keyword evidence="5 13" id="KW-0479">Metal-binding</keyword>
<evidence type="ECO:0000256" key="9">
    <source>
        <dbReference type="ARBA" id="ARBA00022884"/>
    </source>
</evidence>
<organism evidence="15 16">
    <name type="scientific">candidate division WS6 bacterium OLB20</name>
    <dbReference type="NCBI Taxonomy" id="1617426"/>
    <lineage>
        <taxon>Bacteria</taxon>
        <taxon>Candidatus Dojkabacteria</taxon>
    </lineage>
</organism>
<dbReference type="EMBL" id="JYNZ01000002">
    <property type="protein sequence ID" value="KXK27222.1"/>
    <property type="molecule type" value="Genomic_DNA"/>
</dbReference>
<keyword evidence="10 13" id="KW-0648">Protein biosynthesis</keyword>
<dbReference type="InterPro" id="IPR033728">
    <property type="entry name" value="ThrRS_core"/>
</dbReference>
<comment type="caution">
    <text evidence="13">Lacks conserved residue(s) required for the propagation of feature annotation.</text>
</comment>
<dbReference type="Proteomes" id="UP000070457">
    <property type="component" value="Unassembled WGS sequence"/>
</dbReference>
<evidence type="ECO:0000256" key="4">
    <source>
        <dbReference type="ARBA" id="ARBA00022598"/>
    </source>
</evidence>
<keyword evidence="7 13" id="KW-0862">Zinc</keyword>
<keyword evidence="9 13" id="KW-0694">RNA-binding</keyword>
<evidence type="ECO:0000256" key="11">
    <source>
        <dbReference type="ARBA" id="ARBA00023146"/>
    </source>
</evidence>
<evidence type="ECO:0000256" key="2">
    <source>
        <dbReference type="ARBA" id="ARBA00022490"/>
    </source>
</evidence>
<dbReference type="GO" id="GO:0006435">
    <property type="term" value="P:threonyl-tRNA aminoacylation"/>
    <property type="evidence" value="ECO:0007669"/>
    <property type="project" value="UniProtKB-UniRule"/>
</dbReference>
<dbReference type="PRINTS" id="PR01047">
    <property type="entry name" value="TRNASYNTHTHR"/>
</dbReference>
<dbReference type="GO" id="GO:0005737">
    <property type="term" value="C:cytoplasm"/>
    <property type="evidence" value="ECO:0007669"/>
    <property type="project" value="UniProtKB-SubCell"/>
</dbReference>
<dbReference type="STRING" id="1617426.TR69_WS6001000090"/>
<dbReference type="Pfam" id="PF07973">
    <property type="entry name" value="tRNA_SAD"/>
    <property type="match status" value="1"/>
</dbReference>
<protein>
    <recommendedName>
        <fullName evidence="13">Threonine--tRNA ligase</fullName>
        <ecNumber evidence="13">6.1.1.3</ecNumber>
    </recommendedName>
    <alternativeName>
        <fullName evidence="13">Threonyl-tRNA synthetase</fullName>
        <shortName evidence="13">ThrRS</shortName>
    </alternativeName>
</protein>
<evidence type="ECO:0000256" key="1">
    <source>
        <dbReference type="ARBA" id="ARBA00008226"/>
    </source>
</evidence>
<evidence type="ECO:0000256" key="12">
    <source>
        <dbReference type="ARBA" id="ARBA00049515"/>
    </source>
</evidence>
<comment type="caution">
    <text evidence="15">The sequence shown here is derived from an EMBL/GenBank/DDBJ whole genome shotgun (WGS) entry which is preliminary data.</text>
</comment>
<dbReference type="FunFam" id="3.40.50.800:FF:000001">
    <property type="entry name" value="Threonine--tRNA ligase"/>
    <property type="match status" value="1"/>
</dbReference>
<dbReference type="EC" id="6.1.1.3" evidence="13"/>
<keyword evidence="4 13" id="KW-0436">Ligase</keyword>
<dbReference type="PROSITE" id="PS50862">
    <property type="entry name" value="AA_TRNA_LIGASE_II"/>
    <property type="match status" value="1"/>
</dbReference>
<dbReference type="HAMAP" id="MF_00184">
    <property type="entry name" value="Thr_tRNA_synth"/>
    <property type="match status" value="1"/>
</dbReference>
<keyword evidence="3 13" id="KW-0820">tRNA-binding</keyword>
<dbReference type="InterPro" id="IPR002320">
    <property type="entry name" value="Thr-tRNA-ligase_IIa"/>
</dbReference>
<evidence type="ECO:0000256" key="8">
    <source>
        <dbReference type="ARBA" id="ARBA00022840"/>
    </source>
</evidence>
<dbReference type="InterPro" id="IPR004154">
    <property type="entry name" value="Anticodon-bd"/>
</dbReference>
<proteinExistence type="inferred from homology"/>
<dbReference type="PANTHER" id="PTHR11451">
    <property type="entry name" value="THREONINE-TRNA LIGASE"/>
    <property type="match status" value="1"/>
</dbReference>
<evidence type="ECO:0000256" key="7">
    <source>
        <dbReference type="ARBA" id="ARBA00022833"/>
    </source>
</evidence>
<dbReference type="SMART" id="SM00863">
    <property type="entry name" value="tRNA_SAD"/>
    <property type="match status" value="1"/>
</dbReference>
<keyword evidence="2 13" id="KW-0963">Cytoplasm</keyword>
<evidence type="ECO:0000256" key="6">
    <source>
        <dbReference type="ARBA" id="ARBA00022741"/>
    </source>
</evidence>
<keyword evidence="11 13" id="KW-0030">Aminoacyl-tRNA synthetase</keyword>
<accession>A0A136M009</accession>
<dbReference type="FunFam" id="3.30.930.10:FF:000002">
    <property type="entry name" value="Threonine--tRNA ligase"/>
    <property type="match status" value="1"/>
</dbReference>
<dbReference type="SUPFAM" id="SSF52954">
    <property type="entry name" value="Class II aaRS ABD-related"/>
    <property type="match status" value="1"/>
</dbReference>
<evidence type="ECO:0000313" key="15">
    <source>
        <dbReference type="EMBL" id="KXK27222.1"/>
    </source>
</evidence>
<feature type="domain" description="Aminoacyl-transfer RNA synthetases class-II family profile" evidence="14">
    <location>
        <begin position="210"/>
        <end position="481"/>
    </location>
</feature>
<dbReference type="InterPro" id="IPR012947">
    <property type="entry name" value="tRNA_SAD"/>
</dbReference>
<reference evidence="15 16" key="1">
    <citation type="submission" date="2015-02" db="EMBL/GenBank/DDBJ databases">
        <title>Improved understanding of the partial-nitritation anammox process through 23 genomes representing the majority of the microbial community.</title>
        <authorList>
            <person name="Speth D.R."/>
            <person name="In T Zandt M."/>
            <person name="Guerrero Cruz S."/>
            <person name="Jetten M.S."/>
            <person name="Dutilh B.E."/>
        </authorList>
    </citation>
    <scope>NUCLEOTIDE SEQUENCE [LARGE SCALE GENOMIC DNA]</scope>
    <source>
        <strain evidence="15">OLB20</strain>
    </source>
</reference>
<comment type="cofactor">
    <cofactor evidence="13">
        <name>Zn(2+)</name>
        <dbReference type="ChEBI" id="CHEBI:29105"/>
    </cofactor>
    <text evidence="13">Binds 1 zinc ion per subunit.</text>
</comment>
<keyword evidence="8 13" id="KW-0067">ATP-binding</keyword>
<evidence type="ECO:0000256" key="13">
    <source>
        <dbReference type="HAMAP-Rule" id="MF_00184"/>
    </source>
</evidence>
<dbReference type="PATRIC" id="fig|1617426.3.peg.92"/>
<dbReference type="FunFam" id="3.30.980.10:FF:000005">
    <property type="entry name" value="Threonyl-tRNA synthetase, mitochondrial"/>
    <property type="match status" value="1"/>
</dbReference>
<dbReference type="SUPFAM" id="SSF55681">
    <property type="entry name" value="Class II aaRS and biotin synthetases"/>
    <property type="match status" value="1"/>
</dbReference>
<dbReference type="InterPro" id="IPR018163">
    <property type="entry name" value="Thr/Ala-tRNA-synth_IIc_edit"/>
</dbReference>
<dbReference type="InterPro" id="IPR002314">
    <property type="entry name" value="aa-tRNA-synt_IIb"/>
</dbReference>
<dbReference type="GO" id="GO:0005524">
    <property type="term" value="F:ATP binding"/>
    <property type="evidence" value="ECO:0007669"/>
    <property type="project" value="UniProtKB-UniRule"/>
</dbReference>
<evidence type="ECO:0000256" key="3">
    <source>
        <dbReference type="ARBA" id="ARBA00022555"/>
    </source>
</evidence>
<dbReference type="AlphaFoldDB" id="A0A136M009"/>
<comment type="catalytic activity">
    <reaction evidence="12 13">
        <text>tRNA(Thr) + L-threonine + ATP = L-threonyl-tRNA(Thr) + AMP + diphosphate + H(+)</text>
        <dbReference type="Rhea" id="RHEA:24624"/>
        <dbReference type="Rhea" id="RHEA-COMP:9670"/>
        <dbReference type="Rhea" id="RHEA-COMP:9704"/>
        <dbReference type="ChEBI" id="CHEBI:15378"/>
        <dbReference type="ChEBI" id="CHEBI:30616"/>
        <dbReference type="ChEBI" id="CHEBI:33019"/>
        <dbReference type="ChEBI" id="CHEBI:57926"/>
        <dbReference type="ChEBI" id="CHEBI:78442"/>
        <dbReference type="ChEBI" id="CHEBI:78534"/>
        <dbReference type="ChEBI" id="CHEBI:456215"/>
        <dbReference type="EC" id="6.1.1.3"/>
    </reaction>
</comment>
<dbReference type="GO" id="GO:0046872">
    <property type="term" value="F:metal ion binding"/>
    <property type="evidence" value="ECO:0007669"/>
    <property type="project" value="UniProtKB-KW"/>
</dbReference>
<keyword evidence="6 13" id="KW-0547">Nucleotide-binding</keyword>
<dbReference type="Gene3D" id="3.40.50.800">
    <property type="entry name" value="Anticodon-binding domain"/>
    <property type="match status" value="1"/>
</dbReference>
<dbReference type="Gene3D" id="3.30.980.10">
    <property type="entry name" value="Threonyl-trna Synthetase, Chain A, domain 2"/>
    <property type="match status" value="1"/>
</dbReference>
<evidence type="ECO:0000256" key="10">
    <source>
        <dbReference type="ARBA" id="ARBA00022917"/>
    </source>
</evidence>
<evidence type="ECO:0000259" key="14">
    <source>
        <dbReference type="PROSITE" id="PS50862"/>
    </source>
</evidence>
<name>A0A136M009_9BACT</name>
<dbReference type="CDD" id="cd00771">
    <property type="entry name" value="ThrRS_core"/>
    <property type="match status" value="1"/>
</dbReference>